<proteinExistence type="predicted"/>
<dbReference type="AlphaFoldDB" id="A0A815PH00"/>
<dbReference type="EMBL" id="CAJNOU010004628">
    <property type="protein sequence ID" value="CAF1448783.1"/>
    <property type="molecule type" value="Genomic_DNA"/>
</dbReference>
<gene>
    <name evidence="1" type="ORF">SEV965_LOCUS33588</name>
</gene>
<name>A0A815PH00_9BILA</name>
<accession>A0A815PH00</accession>
<dbReference type="Proteomes" id="UP000663889">
    <property type="component" value="Unassembled WGS sequence"/>
</dbReference>
<evidence type="ECO:0000313" key="1">
    <source>
        <dbReference type="EMBL" id="CAF1448783.1"/>
    </source>
</evidence>
<sequence>MFNHSTYTRKCVEDGLPPTPLVPVPLDDVFTDDYLSSSSSSSFIKLFSSSSSPSPSTTPTFLIVHILLSIGWGVAVALQCYSHDAWSINCPQLSNTTRFRTSDDNRYYKAAFPDYVSRDCAKERYNVQVSFFVCFIYIKQI</sequence>
<evidence type="ECO:0000313" key="2">
    <source>
        <dbReference type="Proteomes" id="UP000663889"/>
    </source>
</evidence>
<reference evidence="1" key="1">
    <citation type="submission" date="2021-02" db="EMBL/GenBank/DDBJ databases">
        <authorList>
            <person name="Nowell W R."/>
        </authorList>
    </citation>
    <scope>NUCLEOTIDE SEQUENCE</scope>
</reference>
<organism evidence="1 2">
    <name type="scientific">Rotaria sordida</name>
    <dbReference type="NCBI Taxonomy" id="392033"/>
    <lineage>
        <taxon>Eukaryota</taxon>
        <taxon>Metazoa</taxon>
        <taxon>Spiralia</taxon>
        <taxon>Gnathifera</taxon>
        <taxon>Rotifera</taxon>
        <taxon>Eurotatoria</taxon>
        <taxon>Bdelloidea</taxon>
        <taxon>Philodinida</taxon>
        <taxon>Philodinidae</taxon>
        <taxon>Rotaria</taxon>
    </lineage>
</organism>
<protein>
    <submittedName>
        <fullName evidence="1">Uncharacterized protein</fullName>
    </submittedName>
</protein>
<comment type="caution">
    <text evidence="1">The sequence shown here is derived from an EMBL/GenBank/DDBJ whole genome shotgun (WGS) entry which is preliminary data.</text>
</comment>